<feature type="compositionally biased region" description="Polar residues" evidence="7">
    <location>
        <begin position="229"/>
        <end position="256"/>
    </location>
</feature>
<dbReference type="EMBL" id="CAMKVN010006039">
    <property type="protein sequence ID" value="CAI2189780.1"/>
    <property type="molecule type" value="Genomic_DNA"/>
</dbReference>
<evidence type="ECO:0000256" key="3">
    <source>
        <dbReference type="ARBA" id="ARBA00023015"/>
    </source>
</evidence>
<keyword evidence="5" id="KW-0804">Transcription</keyword>
<feature type="non-terminal residue" evidence="8">
    <location>
        <position position="622"/>
    </location>
</feature>
<protein>
    <submittedName>
        <fullName evidence="8">16300_t:CDS:1</fullName>
    </submittedName>
</protein>
<comment type="subcellular location">
    <subcellularLocation>
        <location evidence="1">Nucleus</location>
    </subcellularLocation>
</comment>
<reference evidence="8" key="1">
    <citation type="submission" date="2022-08" db="EMBL/GenBank/DDBJ databases">
        <authorList>
            <person name="Kallberg Y."/>
            <person name="Tangrot J."/>
            <person name="Rosling A."/>
        </authorList>
    </citation>
    <scope>NUCLEOTIDE SEQUENCE</scope>
    <source>
        <strain evidence="8">Wild A</strain>
    </source>
</reference>
<dbReference type="InterPro" id="IPR022042">
    <property type="entry name" value="snRNA-activating_su3"/>
</dbReference>
<keyword evidence="3" id="KW-0805">Transcription regulation</keyword>
<dbReference type="GO" id="GO:0019185">
    <property type="term" value="C:snRNA-activating protein complex"/>
    <property type="evidence" value="ECO:0007669"/>
    <property type="project" value="TreeGrafter"/>
</dbReference>
<dbReference type="GO" id="GO:0001046">
    <property type="term" value="F:core promoter sequence-specific DNA binding"/>
    <property type="evidence" value="ECO:0007669"/>
    <property type="project" value="TreeGrafter"/>
</dbReference>
<comment type="similarity">
    <text evidence="2">Belongs to the SNAPC3/SRD2 family.</text>
</comment>
<feature type="compositionally biased region" description="Basic residues" evidence="7">
    <location>
        <begin position="299"/>
        <end position="309"/>
    </location>
</feature>
<dbReference type="Pfam" id="PF12251">
    <property type="entry name" value="SNAPC3"/>
    <property type="match status" value="1"/>
</dbReference>
<dbReference type="GO" id="GO:0000978">
    <property type="term" value="F:RNA polymerase II cis-regulatory region sequence-specific DNA binding"/>
    <property type="evidence" value="ECO:0007669"/>
    <property type="project" value="TreeGrafter"/>
</dbReference>
<dbReference type="GO" id="GO:0042796">
    <property type="term" value="P:snRNA transcription by RNA polymerase III"/>
    <property type="evidence" value="ECO:0007669"/>
    <property type="project" value="TreeGrafter"/>
</dbReference>
<dbReference type="PANTHER" id="PTHR13421">
    <property type="entry name" value="SNRNA-ACTIVATING PROTEIN COMPLEX SUBUNIT 3"/>
    <property type="match status" value="1"/>
</dbReference>
<feature type="compositionally biased region" description="Polar residues" evidence="7">
    <location>
        <begin position="288"/>
        <end position="298"/>
    </location>
</feature>
<dbReference type="GO" id="GO:0003681">
    <property type="term" value="F:bent DNA binding"/>
    <property type="evidence" value="ECO:0007669"/>
    <property type="project" value="TreeGrafter"/>
</dbReference>
<evidence type="ECO:0000256" key="5">
    <source>
        <dbReference type="ARBA" id="ARBA00023163"/>
    </source>
</evidence>
<evidence type="ECO:0000313" key="9">
    <source>
        <dbReference type="Proteomes" id="UP001153678"/>
    </source>
</evidence>
<gene>
    <name evidence="8" type="ORF">FWILDA_LOCUS14249</name>
</gene>
<dbReference type="OrthoDB" id="3437960at2759"/>
<organism evidence="8 9">
    <name type="scientific">Funneliformis geosporum</name>
    <dbReference type="NCBI Taxonomy" id="1117311"/>
    <lineage>
        <taxon>Eukaryota</taxon>
        <taxon>Fungi</taxon>
        <taxon>Fungi incertae sedis</taxon>
        <taxon>Mucoromycota</taxon>
        <taxon>Glomeromycotina</taxon>
        <taxon>Glomeromycetes</taxon>
        <taxon>Glomerales</taxon>
        <taxon>Glomeraceae</taxon>
        <taxon>Funneliformis</taxon>
    </lineage>
</organism>
<name>A0A9W4T275_9GLOM</name>
<keyword evidence="4" id="KW-0238">DNA-binding</keyword>
<dbReference type="GO" id="GO:0005634">
    <property type="term" value="C:nucleus"/>
    <property type="evidence" value="ECO:0007669"/>
    <property type="project" value="UniProtKB-SubCell"/>
</dbReference>
<evidence type="ECO:0000256" key="6">
    <source>
        <dbReference type="ARBA" id="ARBA00023242"/>
    </source>
</evidence>
<evidence type="ECO:0000256" key="7">
    <source>
        <dbReference type="SAM" id="MobiDB-lite"/>
    </source>
</evidence>
<accession>A0A9W4T275</accession>
<evidence type="ECO:0000256" key="2">
    <source>
        <dbReference type="ARBA" id="ARBA00010410"/>
    </source>
</evidence>
<feature type="region of interest" description="Disordered" evidence="7">
    <location>
        <begin position="229"/>
        <end position="323"/>
    </location>
</feature>
<keyword evidence="6" id="KW-0539">Nucleus</keyword>
<proteinExistence type="inferred from homology"/>
<evidence type="ECO:0000313" key="8">
    <source>
        <dbReference type="EMBL" id="CAI2189780.1"/>
    </source>
</evidence>
<dbReference type="AlphaFoldDB" id="A0A9W4T275"/>
<dbReference type="PANTHER" id="PTHR13421:SF16">
    <property type="entry name" value="SNRNA-ACTIVATING PROTEIN COMPLEX SUBUNIT 3"/>
    <property type="match status" value="1"/>
</dbReference>
<comment type="caution">
    <text evidence="8">The sequence shown here is derived from an EMBL/GenBank/DDBJ whole genome shotgun (WGS) entry which is preliminary data.</text>
</comment>
<dbReference type="GO" id="GO:0001006">
    <property type="term" value="F:RNA polymerase III type 3 promoter sequence-specific DNA binding"/>
    <property type="evidence" value="ECO:0007669"/>
    <property type="project" value="TreeGrafter"/>
</dbReference>
<feature type="compositionally biased region" description="Low complexity" evidence="7">
    <location>
        <begin position="314"/>
        <end position="323"/>
    </location>
</feature>
<sequence>MKGLNNVSIDMPNIANVLVEKQRFDCQTLQNELVSINEMTNNSNTNNSLFNIVTQPDNIEDVASLLEVYFEEFSNQSTTFQTNNSQVSQRSTTVNTFIENDPITIANNFSFKGPSLNEHNSENEGFNIDEPLVEQIDSNSTSEQQKQKNEWSLNIGEPTELIIIRKFAKSFSNAFEREISEMQSVSSSSKKLTKSQYREIAEKCSQFFADPTLFSLLRQYYSIDGDKIQNGSNSGSIALPPLSSSRIEETNGSGSHIKNKDDDVICRSQSPATSSKKRKAISDECNGQDGQESSLRTQSNKRVKRRNKKDARDNSSNIASSSFSETSNIIVPTVSISSITAKSRKGIDPSERPELSAMENRFWEMAALLDSSPLASLNSKYRAPAPSKKRHDLNYVSSIINKKSDNIKNIDISGDPEVVLSVAFYNQSNPVSRTQEFLVLGSQPLTALRDAFYCISDFYKQEASELSASINALNSSEEKKSGSYFFIEDVFYNDCRDKDALDYSKEIIDWVNENERYAHPGLGLYQRKKMEEVKFSDLSIRLNKPYIFVHKEADGFDVDAFPKSTFKCKIIRHKCRMCTARPASLVTVNDFFAGETPAYFCDQCYNQYHYDNSSNLIYDNFQ</sequence>
<dbReference type="Proteomes" id="UP001153678">
    <property type="component" value="Unassembled WGS sequence"/>
</dbReference>
<evidence type="ECO:0000256" key="4">
    <source>
        <dbReference type="ARBA" id="ARBA00023125"/>
    </source>
</evidence>
<keyword evidence="9" id="KW-1185">Reference proteome</keyword>
<evidence type="ECO:0000256" key="1">
    <source>
        <dbReference type="ARBA" id="ARBA00004123"/>
    </source>
</evidence>
<dbReference type="GO" id="GO:0042795">
    <property type="term" value="P:snRNA transcription by RNA polymerase II"/>
    <property type="evidence" value="ECO:0007669"/>
    <property type="project" value="TreeGrafter"/>
</dbReference>